<sequence length="96" mass="10105">MSVGSRPIDYSKPFELGRACGMKQLGVGPGVPGQFTAAEDEFRKGSQMVGLPSASPALALAFWPWQAFVHTSGPRATVAPRGVHCRRAISCSKASS</sequence>
<dbReference type="Proteomes" id="UP001642484">
    <property type="component" value="Unassembled WGS sequence"/>
</dbReference>
<accession>A0ABP0HFX9</accession>
<organism evidence="1 2">
    <name type="scientific">Durusdinium trenchii</name>
    <dbReference type="NCBI Taxonomy" id="1381693"/>
    <lineage>
        <taxon>Eukaryota</taxon>
        <taxon>Sar</taxon>
        <taxon>Alveolata</taxon>
        <taxon>Dinophyceae</taxon>
        <taxon>Suessiales</taxon>
        <taxon>Symbiodiniaceae</taxon>
        <taxon>Durusdinium</taxon>
    </lineage>
</organism>
<comment type="caution">
    <text evidence="1">The sequence shown here is derived from an EMBL/GenBank/DDBJ whole genome shotgun (WGS) entry which is preliminary data.</text>
</comment>
<dbReference type="EMBL" id="CAXAMN010000514">
    <property type="protein sequence ID" value="CAK8989126.1"/>
    <property type="molecule type" value="Genomic_DNA"/>
</dbReference>
<proteinExistence type="predicted"/>
<gene>
    <name evidence="1" type="ORF">CCMP2556_LOCUS1532</name>
</gene>
<name>A0ABP0HFX9_9DINO</name>
<keyword evidence="2" id="KW-1185">Reference proteome</keyword>
<reference evidence="1 2" key="1">
    <citation type="submission" date="2024-02" db="EMBL/GenBank/DDBJ databases">
        <authorList>
            <person name="Chen Y."/>
            <person name="Shah S."/>
            <person name="Dougan E. K."/>
            <person name="Thang M."/>
            <person name="Chan C."/>
        </authorList>
    </citation>
    <scope>NUCLEOTIDE SEQUENCE [LARGE SCALE GENOMIC DNA]</scope>
</reference>
<evidence type="ECO:0000313" key="2">
    <source>
        <dbReference type="Proteomes" id="UP001642484"/>
    </source>
</evidence>
<protein>
    <submittedName>
        <fullName evidence="1">Uncharacterized protein</fullName>
    </submittedName>
</protein>
<evidence type="ECO:0000313" key="1">
    <source>
        <dbReference type="EMBL" id="CAK8989126.1"/>
    </source>
</evidence>